<dbReference type="EMBL" id="AP035768">
    <property type="protein sequence ID" value="BFO16292.1"/>
    <property type="molecule type" value="Genomic_DNA"/>
</dbReference>
<protein>
    <recommendedName>
        <fullName evidence="2">FAD-dependent oxidoreductase</fullName>
    </recommendedName>
</protein>
<dbReference type="Pfam" id="PF13450">
    <property type="entry name" value="NAD_binding_8"/>
    <property type="match status" value="1"/>
</dbReference>
<sequence length="49" mass="5326">MPPAKGTATPRPQRIAIIGGGPGGLYTAALLKRLTPDREVTLWERNPRM</sequence>
<dbReference type="AlphaFoldDB" id="A0AAT9HFV5"/>
<dbReference type="PRINTS" id="PR00419">
    <property type="entry name" value="ADXRDTASE"/>
</dbReference>
<reference evidence="1" key="1">
    <citation type="submission" date="2024-06" db="EMBL/GenBank/DDBJ databases">
        <authorList>
            <consortium name="consrtm"/>
            <person name="Uemura M."/>
            <person name="Terahara T."/>
        </authorList>
    </citation>
    <scope>NUCLEOTIDE SEQUENCE</scope>
    <source>
        <strain evidence="1">KM77-8</strain>
    </source>
</reference>
<dbReference type="InterPro" id="IPR036188">
    <property type="entry name" value="FAD/NAD-bd_sf"/>
</dbReference>
<dbReference type="Gene3D" id="3.50.50.60">
    <property type="entry name" value="FAD/NAD(P)-binding domain"/>
    <property type="match status" value="1"/>
</dbReference>
<accession>A0AAT9HFV5</accession>
<proteinExistence type="predicted"/>
<evidence type="ECO:0008006" key="2">
    <source>
        <dbReference type="Google" id="ProtNLM"/>
    </source>
</evidence>
<evidence type="ECO:0000313" key="1">
    <source>
        <dbReference type="EMBL" id="BFO16292.1"/>
    </source>
</evidence>
<reference evidence="1" key="2">
    <citation type="submission" date="2024-07" db="EMBL/GenBank/DDBJ databases">
        <title>Streptomyces haneummycinica sp. nov., a new antibiotic-producing actinobacterium isolated from marine sediment.</title>
        <authorList>
            <person name="Uemura M."/>
            <person name="Hamada M."/>
            <person name="Hirano S."/>
            <person name="Kobayashi K."/>
            <person name="Ohshiro T."/>
            <person name="Kobayashi T."/>
            <person name="Terahara T."/>
        </authorList>
    </citation>
    <scope>NUCLEOTIDE SEQUENCE</scope>
    <source>
        <strain evidence="1">KM77-8</strain>
    </source>
</reference>
<name>A0AAT9HFV5_9ACTN</name>
<gene>
    <name evidence="1" type="ORF">SHKM778_26800</name>
</gene>
<dbReference type="SUPFAM" id="SSF51905">
    <property type="entry name" value="FAD/NAD(P)-binding domain"/>
    <property type="match status" value="1"/>
</dbReference>
<organism evidence="1">
    <name type="scientific">Streptomyces haneummycinicus</name>
    <dbReference type="NCBI Taxonomy" id="3074435"/>
    <lineage>
        <taxon>Bacteria</taxon>
        <taxon>Bacillati</taxon>
        <taxon>Actinomycetota</taxon>
        <taxon>Actinomycetes</taxon>
        <taxon>Kitasatosporales</taxon>
        <taxon>Streptomycetaceae</taxon>
        <taxon>Streptomyces</taxon>
    </lineage>
</organism>